<dbReference type="Pfam" id="PF01612">
    <property type="entry name" value="DNA_pol_A_exo1"/>
    <property type="match status" value="1"/>
</dbReference>
<dbReference type="PANTHER" id="PTHR13620">
    <property type="entry name" value="3-5 EXONUCLEASE"/>
    <property type="match status" value="1"/>
</dbReference>
<dbReference type="InterPro" id="IPR036397">
    <property type="entry name" value="RNaseH_sf"/>
</dbReference>
<dbReference type="GO" id="GO:0003676">
    <property type="term" value="F:nucleic acid binding"/>
    <property type="evidence" value="ECO:0007669"/>
    <property type="project" value="InterPro"/>
</dbReference>
<keyword evidence="2" id="KW-0378">Hydrolase</keyword>
<dbReference type="SUPFAM" id="SSF53098">
    <property type="entry name" value="Ribonuclease H-like"/>
    <property type="match status" value="1"/>
</dbReference>
<gene>
    <name evidence="4" type="ORF">COLO4_03543</name>
</gene>
<dbReference type="Gene3D" id="3.30.420.10">
    <property type="entry name" value="Ribonuclease H-like superfamily/Ribonuclease H"/>
    <property type="match status" value="1"/>
</dbReference>
<organism evidence="4 5">
    <name type="scientific">Corchorus olitorius</name>
    <dbReference type="NCBI Taxonomy" id="93759"/>
    <lineage>
        <taxon>Eukaryota</taxon>
        <taxon>Viridiplantae</taxon>
        <taxon>Streptophyta</taxon>
        <taxon>Embryophyta</taxon>
        <taxon>Tracheophyta</taxon>
        <taxon>Spermatophyta</taxon>
        <taxon>Magnoliopsida</taxon>
        <taxon>eudicotyledons</taxon>
        <taxon>Gunneridae</taxon>
        <taxon>Pentapetalae</taxon>
        <taxon>rosids</taxon>
        <taxon>malvids</taxon>
        <taxon>Malvales</taxon>
        <taxon>Malvaceae</taxon>
        <taxon>Grewioideae</taxon>
        <taxon>Apeibeae</taxon>
        <taxon>Corchorus</taxon>
    </lineage>
</organism>
<comment type="caution">
    <text evidence="4">The sequence shown here is derived from an EMBL/GenBank/DDBJ whole genome shotgun (WGS) entry which is preliminary data.</text>
</comment>
<dbReference type="PANTHER" id="PTHR13620:SF102">
    <property type="entry name" value="PROTEIN RISC-INTERACTING CLEARING 3'-5' EXORIBONUCLEASE 2"/>
    <property type="match status" value="1"/>
</dbReference>
<evidence type="ECO:0000313" key="4">
    <source>
        <dbReference type="EMBL" id="OMP11994.1"/>
    </source>
</evidence>
<feature type="domain" description="3'-5' exonuclease" evidence="3">
    <location>
        <begin position="79"/>
        <end position="213"/>
    </location>
</feature>
<dbReference type="GO" id="GO:0005737">
    <property type="term" value="C:cytoplasm"/>
    <property type="evidence" value="ECO:0007669"/>
    <property type="project" value="TreeGrafter"/>
</dbReference>
<accession>A0A1R3KY08</accession>
<evidence type="ECO:0000256" key="1">
    <source>
        <dbReference type="ARBA" id="ARBA00022722"/>
    </source>
</evidence>
<dbReference type="EMBL" id="AWUE01010016">
    <property type="protein sequence ID" value="OMP11994.1"/>
    <property type="molecule type" value="Genomic_DNA"/>
</dbReference>
<keyword evidence="5" id="KW-1185">Reference proteome</keyword>
<dbReference type="InterPro" id="IPR012337">
    <property type="entry name" value="RNaseH-like_sf"/>
</dbReference>
<keyword evidence="1" id="KW-0540">Nuclease</keyword>
<dbReference type="GO" id="GO:0006139">
    <property type="term" value="P:nucleobase-containing compound metabolic process"/>
    <property type="evidence" value="ECO:0007669"/>
    <property type="project" value="InterPro"/>
</dbReference>
<sequence length="216" mass="24369">MDSRKQFMASDDDEFFMEDGNKVITKVIREIQESQINQRCLNTFMLQINVSGDMVVGLDIKWRSDCQVIGRGSVSPMDAVVLFTLCTRISCVLLIMKGVHSQSIQEFFDNKDIIFVGVHIKDDVQSLRKCFGLRIPNAVDLSEMADHVLDQPRLRAFGTRLLASEVLSDSEPFKSTRCASMARVNWMAENLTQEQIECTTTDAYAAYKVGKKLLGV</sequence>
<evidence type="ECO:0000313" key="5">
    <source>
        <dbReference type="Proteomes" id="UP000187203"/>
    </source>
</evidence>
<dbReference type="GO" id="GO:0005634">
    <property type="term" value="C:nucleus"/>
    <property type="evidence" value="ECO:0007669"/>
    <property type="project" value="TreeGrafter"/>
</dbReference>
<reference evidence="5" key="1">
    <citation type="submission" date="2013-09" db="EMBL/GenBank/DDBJ databases">
        <title>Corchorus olitorius genome sequencing.</title>
        <authorList>
            <person name="Alam M."/>
            <person name="Haque M.S."/>
            <person name="Islam M.S."/>
            <person name="Emdad E.M."/>
            <person name="Islam M.M."/>
            <person name="Ahmed B."/>
            <person name="Halim A."/>
            <person name="Hossen Q.M.M."/>
            <person name="Hossain M.Z."/>
            <person name="Ahmed R."/>
            <person name="Khan M.M."/>
            <person name="Islam R."/>
            <person name="Rashid M.M."/>
            <person name="Khan S.A."/>
            <person name="Rahman M.S."/>
            <person name="Alam M."/>
            <person name="Yahiya A.S."/>
            <person name="Khan M.S."/>
            <person name="Azam M.S."/>
            <person name="Haque T."/>
            <person name="Lashkar M.Z.H."/>
            <person name="Akhand A.I."/>
            <person name="Morshed G."/>
            <person name="Roy S."/>
            <person name="Uddin K.S."/>
            <person name="Rabeya T."/>
            <person name="Hossain A.S."/>
            <person name="Chowdhury A."/>
            <person name="Snigdha A.R."/>
            <person name="Mortoza M.S."/>
            <person name="Matin S.A."/>
            <person name="Hoque S.M.E."/>
            <person name="Islam M.K."/>
            <person name="Roy D.K."/>
            <person name="Haider R."/>
            <person name="Moosa M.M."/>
            <person name="Elias S.M."/>
            <person name="Hasan A.M."/>
            <person name="Jahan S."/>
            <person name="Shafiuddin M."/>
            <person name="Mahmood N."/>
            <person name="Shommy N.S."/>
        </authorList>
    </citation>
    <scope>NUCLEOTIDE SEQUENCE [LARGE SCALE GENOMIC DNA]</scope>
    <source>
        <strain evidence="5">cv. O-4</strain>
    </source>
</reference>
<protein>
    <recommendedName>
        <fullName evidence="3">3'-5' exonuclease domain-containing protein</fullName>
    </recommendedName>
</protein>
<dbReference type="GO" id="GO:0008408">
    <property type="term" value="F:3'-5' exonuclease activity"/>
    <property type="evidence" value="ECO:0007669"/>
    <property type="project" value="InterPro"/>
</dbReference>
<dbReference type="InterPro" id="IPR002562">
    <property type="entry name" value="3'-5'_exonuclease_dom"/>
</dbReference>
<dbReference type="Proteomes" id="UP000187203">
    <property type="component" value="Unassembled WGS sequence"/>
</dbReference>
<proteinExistence type="predicted"/>
<dbReference type="OrthoDB" id="446462at2759"/>
<dbReference type="InterPro" id="IPR051132">
    <property type="entry name" value="3-5_Exonuclease_domain"/>
</dbReference>
<dbReference type="AlphaFoldDB" id="A0A1R3KY08"/>
<evidence type="ECO:0000259" key="3">
    <source>
        <dbReference type="Pfam" id="PF01612"/>
    </source>
</evidence>
<evidence type="ECO:0000256" key="2">
    <source>
        <dbReference type="ARBA" id="ARBA00022801"/>
    </source>
</evidence>
<name>A0A1R3KY08_9ROSI</name>
<dbReference type="STRING" id="93759.A0A1R3KY08"/>